<keyword evidence="2" id="KW-1185">Reference proteome</keyword>
<gene>
    <name evidence="1" type="ORF">CABS02_06728</name>
</gene>
<proteinExistence type="predicted"/>
<reference evidence="1" key="1">
    <citation type="submission" date="2019-01" db="EMBL/GenBank/DDBJ databases">
        <title>Colletotrichum abscissum LGMF1257.</title>
        <authorList>
            <person name="Baroncelli R."/>
        </authorList>
    </citation>
    <scope>NUCLEOTIDE SEQUENCE</scope>
    <source>
        <strain evidence="1">Ca142</strain>
    </source>
</reference>
<organism evidence="1 2">
    <name type="scientific">Colletotrichum abscissum</name>
    <dbReference type="NCBI Taxonomy" id="1671311"/>
    <lineage>
        <taxon>Eukaryota</taxon>
        <taxon>Fungi</taxon>
        <taxon>Dikarya</taxon>
        <taxon>Ascomycota</taxon>
        <taxon>Pezizomycotina</taxon>
        <taxon>Sordariomycetes</taxon>
        <taxon>Hypocreomycetidae</taxon>
        <taxon>Glomerellales</taxon>
        <taxon>Glomerellaceae</taxon>
        <taxon>Colletotrichum</taxon>
        <taxon>Colletotrichum acutatum species complex</taxon>
    </lineage>
</organism>
<dbReference type="EMBL" id="SDAQ01000034">
    <property type="protein sequence ID" value="KAI3552950.1"/>
    <property type="molecule type" value="Genomic_DNA"/>
</dbReference>
<dbReference type="AlphaFoldDB" id="A0A9Q0B2W8"/>
<name>A0A9Q0B2W8_9PEZI</name>
<comment type="caution">
    <text evidence="1">The sequence shown here is derived from an EMBL/GenBank/DDBJ whole genome shotgun (WGS) entry which is preliminary data.</text>
</comment>
<protein>
    <submittedName>
        <fullName evidence="1">Uncharacterized protein</fullName>
    </submittedName>
</protein>
<dbReference type="Proteomes" id="UP001056436">
    <property type="component" value="Unassembled WGS sequence"/>
</dbReference>
<sequence length="69" mass="7816">MGLQQTASRSLPAEVLLCKPWLYLSSSPVPCLILSLSLSLSQCPKFQHCTYRLRILRLLLLLCAEEVRD</sequence>
<accession>A0A9Q0B2W8</accession>
<evidence type="ECO:0000313" key="1">
    <source>
        <dbReference type="EMBL" id="KAI3552950.1"/>
    </source>
</evidence>
<evidence type="ECO:0000313" key="2">
    <source>
        <dbReference type="Proteomes" id="UP001056436"/>
    </source>
</evidence>